<comment type="caution">
    <text evidence="1">The sequence shown here is derived from an EMBL/GenBank/DDBJ whole genome shotgun (WGS) entry which is preliminary data.</text>
</comment>
<sequence length="190" mass="20642">MSHEHENSEPSLEAVYLVAVRMHEEGGGVLIYTLLLMDEDRRGGKDRPLADPDGYIVWFKDPDEAARAMLVGDEAFARHFPAPSEVALVYDLQQIAWNVTEGVRDDGAVVLNGVNLILDLVEATGFPLPPAYQKTLFELADSLTFSSDLGFLDDLCPSARGDVMDALCWCVGAVAIKSHFLAPARVGGVP</sequence>
<dbReference type="AlphaFoldDB" id="A0A841H2Z6"/>
<keyword evidence="2" id="KW-1185">Reference proteome</keyword>
<proteinExistence type="predicted"/>
<organism evidence="1 2">
    <name type="scientific">Longimicrobium terrae</name>
    <dbReference type="NCBI Taxonomy" id="1639882"/>
    <lineage>
        <taxon>Bacteria</taxon>
        <taxon>Pseudomonadati</taxon>
        <taxon>Gemmatimonadota</taxon>
        <taxon>Longimicrobiia</taxon>
        <taxon>Longimicrobiales</taxon>
        <taxon>Longimicrobiaceae</taxon>
        <taxon>Longimicrobium</taxon>
    </lineage>
</organism>
<dbReference type="EMBL" id="JACHIA010000014">
    <property type="protein sequence ID" value="MBB6072296.1"/>
    <property type="molecule type" value="Genomic_DNA"/>
</dbReference>
<evidence type="ECO:0000313" key="2">
    <source>
        <dbReference type="Proteomes" id="UP000582837"/>
    </source>
</evidence>
<accession>A0A841H2Z6</accession>
<evidence type="ECO:0000313" key="1">
    <source>
        <dbReference type="EMBL" id="MBB6072296.1"/>
    </source>
</evidence>
<reference evidence="1 2" key="1">
    <citation type="submission" date="2020-08" db="EMBL/GenBank/DDBJ databases">
        <title>Genomic Encyclopedia of Type Strains, Phase IV (KMG-IV): sequencing the most valuable type-strain genomes for metagenomic binning, comparative biology and taxonomic classification.</title>
        <authorList>
            <person name="Goeker M."/>
        </authorList>
    </citation>
    <scope>NUCLEOTIDE SEQUENCE [LARGE SCALE GENOMIC DNA]</scope>
    <source>
        <strain evidence="1 2">DSM 29007</strain>
    </source>
</reference>
<dbReference type="RefSeq" id="WP_183685748.1">
    <property type="nucleotide sequence ID" value="NZ_JACHIA010000014.1"/>
</dbReference>
<protein>
    <submittedName>
        <fullName evidence="1">Uncharacterized protein</fullName>
    </submittedName>
</protein>
<dbReference type="Proteomes" id="UP000582837">
    <property type="component" value="Unassembled WGS sequence"/>
</dbReference>
<name>A0A841H2Z6_9BACT</name>
<gene>
    <name evidence="1" type="ORF">HNQ61_003958</name>
</gene>